<evidence type="ECO:0000256" key="1">
    <source>
        <dbReference type="ARBA" id="ARBA00022737"/>
    </source>
</evidence>
<dbReference type="Proteomes" id="UP000633136">
    <property type="component" value="Unassembled WGS sequence"/>
</dbReference>
<dbReference type="Pfam" id="PF00005">
    <property type="entry name" value="ABC_tran"/>
    <property type="match status" value="2"/>
</dbReference>
<proteinExistence type="predicted"/>
<keyword evidence="4" id="KW-0175">Coiled coil</keyword>
<dbReference type="GO" id="GO:0016887">
    <property type="term" value="F:ATP hydrolysis activity"/>
    <property type="evidence" value="ECO:0007669"/>
    <property type="project" value="InterPro"/>
</dbReference>
<comment type="caution">
    <text evidence="7">The sequence shown here is derived from an EMBL/GenBank/DDBJ whole genome shotgun (WGS) entry which is preliminary data.</text>
</comment>
<evidence type="ECO:0000313" key="8">
    <source>
        <dbReference type="Proteomes" id="UP000633136"/>
    </source>
</evidence>
<keyword evidence="8" id="KW-1185">Reference proteome</keyword>
<dbReference type="SUPFAM" id="SSF52540">
    <property type="entry name" value="P-loop containing nucleoside triphosphate hydrolases"/>
    <property type="match status" value="2"/>
</dbReference>
<evidence type="ECO:0000313" key="7">
    <source>
        <dbReference type="EMBL" id="GGE73551.1"/>
    </source>
</evidence>
<evidence type="ECO:0000259" key="6">
    <source>
        <dbReference type="PROSITE" id="PS50893"/>
    </source>
</evidence>
<dbReference type="EMBL" id="BMIS01000009">
    <property type="protein sequence ID" value="GGE73551.1"/>
    <property type="molecule type" value="Genomic_DNA"/>
</dbReference>
<name>A0A917AVD2_9MICC</name>
<sequence length="536" mass="58167">MPTPILATHSLSYRLPEGRIVLDQVSFGLTPGRHALIGDNGAGKSTLLKLITGELTPSSGTVQLDGDLAHLQQNPAVDEHIPVAELLGVQQTLDALEAIEAGSVREEDFDAVGDDWDIREQILASLARAGMEGIELSRTARSLSGGELILLSLTGLVLRRPSLLILDEPTNNLDAHARRRLSDILDQFSGTVLVVSHDRDLLEEVDSIGELRRGSLRWFGGGLSLYEEIIAAESEAAAQQVAQAKADVRRQRRELTEQRRRQAARDRQGKQSAQSMPKILANARKSKAEANAGRASAAHHTRLEEARKSLEQAEEQVRKDQQIHLDLPGAEVPKGREVLEVVGLRPPHGTAVVDLHLRGPQRVALTGPNGVGKTSVLRCITGEAQPLEGSAGVAVPFRCLPQNLQLLDDGASVLENVQRFAPTTTPVQARHRLAQFLIRGDAVHQPAGSLSGGERWRATLACLLLAEPTPQLLILDEPTNNLDLASVAHLTHALQAYSGALLVVSHDERFLRELQLDQRVDLREPEEMEAPPGGEV</sequence>
<protein>
    <submittedName>
        <fullName evidence="7">ABC transporter</fullName>
    </submittedName>
</protein>
<dbReference type="InterPro" id="IPR027417">
    <property type="entry name" value="P-loop_NTPase"/>
</dbReference>
<organism evidence="7 8">
    <name type="scientific">Nesterenkonia cremea</name>
    <dbReference type="NCBI Taxonomy" id="1882340"/>
    <lineage>
        <taxon>Bacteria</taxon>
        <taxon>Bacillati</taxon>
        <taxon>Actinomycetota</taxon>
        <taxon>Actinomycetes</taxon>
        <taxon>Micrococcales</taxon>
        <taxon>Micrococcaceae</taxon>
        <taxon>Nesterenkonia</taxon>
    </lineage>
</organism>
<dbReference type="InterPro" id="IPR003593">
    <property type="entry name" value="AAA+_ATPase"/>
</dbReference>
<dbReference type="PROSITE" id="PS50893">
    <property type="entry name" value="ABC_TRANSPORTER_2"/>
    <property type="match status" value="2"/>
</dbReference>
<reference evidence="7" key="2">
    <citation type="submission" date="2020-09" db="EMBL/GenBank/DDBJ databases">
        <authorList>
            <person name="Sun Q."/>
            <person name="Zhou Y."/>
        </authorList>
    </citation>
    <scope>NUCLEOTIDE SEQUENCE</scope>
    <source>
        <strain evidence="7">CGMCC 1.15388</strain>
    </source>
</reference>
<dbReference type="InterPro" id="IPR003439">
    <property type="entry name" value="ABC_transporter-like_ATP-bd"/>
</dbReference>
<evidence type="ECO:0000256" key="3">
    <source>
        <dbReference type="ARBA" id="ARBA00022840"/>
    </source>
</evidence>
<dbReference type="InterPro" id="IPR050611">
    <property type="entry name" value="ABCF"/>
</dbReference>
<dbReference type="RefSeq" id="WP_188685455.1">
    <property type="nucleotide sequence ID" value="NZ_BMIS01000009.1"/>
</dbReference>
<keyword evidence="3" id="KW-0067">ATP-binding</keyword>
<keyword evidence="1" id="KW-0677">Repeat</keyword>
<feature type="domain" description="ABC transporter" evidence="6">
    <location>
        <begin position="333"/>
        <end position="532"/>
    </location>
</feature>
<dbReference type="PANTHER" id="PTHR19211">
    <property type="entry name" value="ATP-BINDING TRANSPORT PROTEIN-RELATED"/>
    <property type="match status" value="1"/>
</dbReference>
<evidence type="ECO:0000256" key="5">
    <source>
        <dbReference type="SAM" id="MobiDB-lite"/>
    </source>
</evidence>
<dbReference type="CDD" id="cd03221">
    <property type="entry name" value="ABCF_EF-3"/>
    <property type="match status" value="1"/>
</dbReference>
<reference evidence="7" key="1">
    <citation type="journal article" date="2014" name="Int. J. Syst. Evol. Microbiol.">
        <title>Complete genome sequence of Corynebacterium casei LMG S-19264T (=DSM 44701T), isolated from a smear-ripened cheese.</title>
        <authorList>
            <consortium name="US DOE Joint Genome Institute (JGI-PGF)"/>
            <person name="Walter F."/>
            <person name="Albersmeier A."/>
            <person name="Kalinowski J."/>
            <person name="Ruckert C."/>
        </authorList>
    </citation>
    <scope>NUCLEOTIDE SEQUENCE</scope>
    <source>
        <strain evidence="7">CGMCC 1.15388</strain>
    </source>
</reference>
<dbReference type="Gene3D" id="3.40.50.300">
    <property type="entry name" value="P-loop containing nucleotide triphosphate hydrolases"/>
    <property type="match status" value="2"/>
</dbReference>
<accession>A0A917AVD2</accession>
<keyword evidence="2" id="KW-0547">Nucleotide-binding</keyword>
<feature type="compositionally biased region" description="Basic and acidic residues" evidence="5">
    <location>
        <begin position="249"/>
        <end position="269"/>
    </location>
</feature>
<dbReference type="PANTHER" id="PTHR19211:SF6">
    <property type="entry name" value="BLL7188 PROTEIN"/>
    <property type="match status" value="1"/>
</dbReference>
<dbReference type="FunFam" id="3.40.50.300:FF:001320">
    <property type="entry name" value="Heme ABC transporter ATP-binding protein"/>
    <property type="match status" value="1"/>
</dbReference>
<dbReference type="FunFam" id="3.40.50.300:FF:000597">
    <property type="entry name" value="ABC transporter ATP-binding protein"/>
    <property type="match status" value="1"/>
</dbReference>
<feature type="region of interest" description="Disordered" evidence="5">
    <location>
        <begin position="249"/>
        <end position="276"/>
    </location>
</feature>
<dbReference type="GO" id="GO:0005524">
    <property type="term" value="F:ATP binding"/>
    <property type="evidence" value="ECO:0007669"/>
    <property type="project" value="UniProtKB-KW"/>
</dbReference>
<dbReference type="AlphaFoldDB" id="A0A917AVD2"/>
<evidence type="ECO:0000256" key="2">
    <source>
        <dbReference type="ARBA" id="ARBA00022741"/>
    </source>
</evidence>
<gene>
    <name evidence="7" type="ORF">GCM10011401_20920</name>
</gene>
<evidence type="ECO:0000256" key="4">
    <source>
        <dbReference type="SAM" id="Coils"/>
    </source>
</evidence>
<dbReference type="SMART" id="SM00382">
    <property type="entry name" value="AAA"/>
    <property type="match status" value="2"/>
</dbReference>
<feature type="coiled-coil region" evidence="4">
    <location>
        <begin position="296"/>
        <end position="323"/>
    </location>
</feature>
<feature type="domain" description="ABC transporter" evidence="6">
    <location>
        <begin position="6"/>
        <end position="238"/>
    </location>
</feature>